<dbReference type="Proteomes" id="UP001287445">
    <property type="component" value="Unassembled WGS sequence"/>
</dbReference>
<accession>A0AAJ2R5K3</accession>
<evidence type="ECO:0000313" key="1">
    <source>
        <dbReference type="EMBL" id="MDX4956231.1"/>
    </source>
</evidence>
<protein>
    <submittedName>
        <fullName evidence="1">Uncharacterized protein</fullName>
    </submittedName>
</protein>
<gene>
    <name evidence="1" type="ORF">SGN30_22685</name>
</gene>
<proteinExistence type="predicted"/>
<dbReference type="RefSeq" id="WP_319075644.1">
    <property type="nucleotide sequence ID" value="NZ_JAWWMZ010000010.1"/>
</dbReference>
<name>A0AAJ2R5K3_DELAC</name>
<dbReference type="EMBL" id="JAWWMZ010000010">
    <property type="protein sequence ID" value="MDX4956231.1"/>
    <property type="molecule type" value="Genomic_DNA"/>
</dbReference>
<dbReference type="AlphaFoldDB" id="A0AAJ2R5K3"/>
<organism evidence="1 2">
    <name type="scientific">Delftia acidovorans</name>
    <name type="common">Pseudomonas acidovorans</name>
    <name type="synonym">Comamonas acidovorans</name>
    <dbReference type="NCBI Taxonomy" id="80866"/>
    <lineage>
        <taxon>Bacteria</taxon>
        <taxon>Pseudomonadati</taxon>
        <taxon>Pseudomonadota</taxon>
        <taxon>Betaproteobacteria</taxon>
        <taxon>Burkholderiales</taxon>
        <taxon>Comamonadaceae</taxon>
        <taxon>Delftia</taxon>
    </lineage>
</organism>
<evidence type="ECO:0000313" key="2">
    <source>
        <dbReference type="Proteomes" id="UP001287445"/>
    </source>
</evidence>
<reference evidence="1" key="1">
    <citation type="submission" date="2023-11" db="EMBL/GenBank/DDBJ databases">
        <title>Identification and selenium tolerance of Delftia acidovorans R3-25.</title>
        <authorList>
            <person name="Zhang S."/>
            <person name="Liu Y."/>
            <person name="Guo Y."/>
        </authorList>
    </citation>
    <scope>NUCLEOTIDE SEQUENCE</scope>
    <source>
        <strain evidence="1">R3-25</strain>
    </source>
</reference>
<comment type="caution">
    <text evidence="1">The sequence shown here is derived from an EMBL/GenBank/DDBJ whole genome shotgun (WGS) entry which is preliminary data.</text>
</comment>
<sequence>MTPFTRARDIAAYLTTRLAEISKANGYETDIGLQVFRGRRKIDDQQVPCAVLIEGEDKPGGAQGNGGQQVTQSYVLGGYAECDPDHPNDRAHEILADIKKALFGLTPDATRAERAGAEFSFGGRVKSVSYRGRDIGPRADGVPIVFAVVHIDVVFVEQLTQA</sequence>